<dbReference type="InterPro" id="IPR030855">
    <property type="entry name" value="Bifunct_BirA"/>
</dbReference>
<keyword evidence="6" id="KW-1185">Reference proteome</keyword>
<dbReference type="GO" id="GO:0004077">
    <property type="term" value="F:biotin--[biotin carboxyl-carrier protein] ligase activity"/>
    <property type="evidence" value="ECO:0007669"/>
    <property type="project" value="UniProtKB-UniRule"/>
</dbReference>
<gene>
    <name evidence="3" type="primary">birA</name>
    <name evidence="5" type="ORF">SAMN05444392_101152</name>
</gene>
<proteinExistence type="inferred from homology"/>
<keyword evidence="2 3" id="KW-0092">Biotin</keyword>
<dbReference type="GO" id="GO:0009249">
    <property type="term" value="P:protein lipoylation"/>
    <property type="evidence" value="ECO:0007669"/>
    <property type="project" value="UniProtKB-ARBA"/>
</dbReference>
<dbReference type="InterPro" id="IPR013196">
    <property type="entry name" value="HTH_11"/>
</dbReference>
<feature type="domain" description="BPL/LPL catalytic" evidence="4">
    <location>
        <begin position="71"/>
        <end position="257"/>
    </location>
</feature>
<evidence type="ECO:0000256" key="1">
    <source>
        <dbReference type="ARBA" id="ARBA00022598"/>
    </source>
</evidence>
<name>A0A1M4SVC7_9BACL</name>
<keyword evidence="3" id="KW-0238">DNA-binding</keyword>
<dbReference type="GO" id="GO:0006355">
    <property type="term" value="P:regulation of DNA-templated transcription"/>
    <property type="evidence" value="ECO:0007669"/>
    <property type="project" value="UniProtKB-UniRule"/>
</dbReference>
<dbReference type="InterPro" id="IPR036388">
    <property type="entry name" value="WH-like_DNA-bd_sf"/>
</dbReference>
<dbReference type="InterPro" id="IPR045864">
    <property type="entry name" value="aa-tRNA-synth_II/BPL/LPL"/>
</dbReference>
<dbReference type="InterPro" id="IPR036390">
    <property type="entry name" value="WH_DNA-bd_sf"/>
</dbReference>
<dbReference type="SUPFAM" id="SSF46785">
    <property type="entry name" value="Winged helix' DNA-binding domain"/>
    <property type="match status" value="1"/>
</dbReference>
<keyword evidence="1 3" id="KW-0436">Ligase</keyword>
<dbReference type="Pfam" id="PF03099">
    <property type="entry name" value="BPL_LplA_LipB"/>
    <property type="match status" value="1"/>
</dbReference>
<dbReference type="InterPro" id="IPR004408">
    <property type="entry name" value="Biotin_CoA_COase_ligase"/>
</dbReference>
<dbReference type="GO" id="GO:0003677">
    <property type="term" value="F:DNA binding"/>
    <property type="evidence" value="ECO:0007669"/>
    <property type="project" value="UniProtKB-UniRule"/>
</dbReference>
<reference evidence="5 6" key="1">
    <citation type="submission" date="2016-11" db="EMBL/GenBank/DDBJ databases">
        <authorList>
            <person name="Jaros S."/>
            <person name="Januszkiewicz K."/>
            <person name="Wedrychowicz H."/>
        </authorList>
    </citation>
    <scope>NUCLEOTIDE SEQUENCE [LARGE SCALE GENOMIC DNA]</scope>
    <source>
        <strain evidence="5 6">DSM 44666</strain>
    </source>
</reference>
<keyword evidence="3" id="KW-0547">Nucleotide-binding</keyword>
<feature type="DNA-binding region" description="H-T-H motif" evidence="3">
    <location>
        <begin position="23"/>
        <end position="42"/>
    </location>
</feature>
<dbReference type="OrthoDB" id="9807064at2"/>
<dbReference type="PROSITE" id="PS51733">
    <property type="entry name" value="BPL_LPL_CATALYTIC"/>
    <property type="match status" value="1"/>
</dbReference>
<comment type="similarity">
    <text evidence="3">Belongs to the biotin--protein ligase family.</text>
</comment>
<keyword evidence="3" id="KW-0805">Transcription regulation</keyword>
<keyword evidence="3" id="KW-0067">ATP-binding</keyword>
<dbReference type="InterPro" id="IPR004143">
    <property type="entry name" value="BPL_LPL_catalytic"/>
</dbReference>
<dbReference type="GO" id="GO:0005524">
    <property type="term" value="F:ATP binding"/>
    <property type="evidence" value="ECO:0007669"/>
    <property type="project" value="UniProtKB-UniRule"/>
</dbReference>
<feature type="binding site" evidence="3">
    <location>
        <position position="118"/>
    </location>
    <ligand>
        <name>biotin</name>
        <dbReference type="ChEBI" id="CHEBI:57586"/>
    </ligand>
</feature>
<keyword evidence="3" id="KW-0804">Transcription</keyword>
<dbReference type="Gene3D" id="2.30.30.100">
    <property type="match status" value="1"/>
</dbReference>
<dbReference type="CDD" id="cd16442">
    <property type="entry name" value="BPL"/>
    <property type="match status" value="1"/>
</dbReference>
<comment type="catalytic activity">
    <reaction evidence="3">
        <text>biotin + L-lysyl-[protein] + ATP = N(6)-biotinyl-L-lysyl-[protein] + AMP + diphosphate + H(+)</text>
        <dbReference type="Rhea" id="RHEA:11756"/>
        <dbReference type="Rhea" id="RHEA-COMP:9752"/>
        <dbReference type="Rhea" id="RHEA-COMP:10505"/>
        <dbReference type="ChEBI" id="CHEBI:15378"/>
        <dbReference type="ChEBI" id="CHEBI:29969"/>
        <dbReference type="ChEBI" id="CHEBI:30616"/>
        <dbReference type="ChEBI" id="CHEBI:33019"/>
        <dbReference type="ChEBI" id="CHEBI:57586"/>
        <dbReference type="ChEBI" id="CHEBI:83144"/>
        <dbReference type="ChEBI" id="CHEBI:456215"/>
        <dbReference type="EC" id="6.3.4.15"/>
    </reaction>
</comment>
<dbReference type="GO" id="GO:0005737">
    <property type="term" value="C:cytoplasm"/>
    <property type="evidence" value="ECO:0007669"/>
    <property type="project" value="TreeGrafter"/>
</dbReference>
<protein>
    <recommendedName>
        <fullName evidence="3">Bifunctional ligase/repressor BirA</fullName>
    </recommendedName>
    <alternativeName>
        <fullName evidence="3">Biotin--[acetyl-CoA-carboxylase] ligase</fullName>
        <ecNumber evidence="3">6.3.4.15</ecNumber>
    </alternativeName>
    <alternativeName>
        <fullName evidence="3">Biotin--protein ligase</fullName>
    </alternativeName>
    <alternativeName>
        <fullName evidence="3">Biotin-[acetyl-CoA carboxylase] synthetase</fullName>
    </alternativeName>
</protein>
<organism evidence="5 6">
    <name type="scientific">Seinonella peptonophila</name>
    <dbReference type="NCBI Taxonomy" id="112248"/>
    <lineage>
        <taxon>Bacteria</taxon>
        <taxon>Bacillati</taxon>
        <taxon>Bacillota</taxon>
        <taxon>Bacilli</taxon>
        <taxon>Bacillales</taxon>
        <taxon>Thermoactinomycetaceae</taxon>
        <taxon>Seinonella</taxon>
    </lineage>
</organism>
<evidence type="ECO:0000313" key="5">
    <source>
        <dbReference type="EMBL" id="SHE35967.1"/>
    </source>
</evidence>
<evidence type="ECO:0000313" key="6">
    <source>
        <dbReference type="Proteomes" id="UP000184476"/>
    </source>
</evidence>
<dbReference type="Gene3D" id="1.10.10.10">
    <property type="entry name" value="Winged helix-like DNA-binding domain superfamily/Winged helix DNA-binding domain"/>
    <property type="match status" value="1"/>
</dbReference>
<dbReference type="Proteomes" id="UP000184476">
    <property type="component" value="Unassembled WGS sequence"/>
</dbReference>
<dbReference type="PANTHER" id="PTHR12835">
    <property type="entry name" value="BIOTIN PROTEIN LIGASE"/>
    <property type="match status" value="1"/>
</dbReference>
<dbReference type="Pfam" id="PF02237">
    <property type="entry name" value="BPL_C"/>
    <property type="match status" value="1"/>
</dbReference>
<feature type="binding site" evidence="3">
    <location>
        <begin position="122"/>
        <end position="124"/>
    </location>
    <ligand>
        <name>biotin</name>
        <dbReference type="ChEBI" id="CHEBI:57586"/>
    </ligand>
</feature>
<dbReference type="InterPro" id="IPR003142">
    <property type="entry name" value="BPL_C"/>
</dbReference>
<comment type="function">
    <text evidence="3">Acts both as a biotin--[acetyl-CoA-carboxylase] ligase and a repressor.</text>
</comment>
<dbReference type="AlphaFoldDB" id="A0A1M4SVC7"/>
<dbReference type="GO" id="GO:0016740">
    <property type="term" value="F:transferase activity"/>
    <property type="evidence" value="ECO:0007669"/>
    <property type="project" value="UniProtKB-ARBA"/>
</dbReference>
<keyword evidence="3" id="KW-0678">Repressor</keyword>
<dbReference type="PANTHER" id="PTHR12835:SF5">
    <property type="entry name" value="BIOTIN--PROTEIN LIGASE"/>
    <property type="match status" value="1"/>
</dbReference>
<dbReference type="HAMAP" id="MF_00978">
    <property type="entry name" value="Bifunct_BirA"/>
    <property type="match status" value="1"/>
</dbReference>
<dbReference type="SUPFAM" id="SSF55681">
    <property type="entry name" value="Class II aaRS and biotin synthetases"/>
    <property type="match status" value="1"/>
</dbReference>
<evidence type="ECO:0000259" key="4">
    <source>
        <dbReference type="PROSITE" id="PS51733"/>
    </source>
</evidence>
<dbReference type="RefSeq" id="WP_139278940.1">
    <property type="nucleotide sequence ID" value="NZ_FQVL01000001.1"/>
</dbReference>
<dbReference type="Gene3D" id="3.30.930.10">
    <property type="entry name" value="Bira Bifunctional Protein, Domain 2"/>
    <property type="match status" value="1"/>
</dbReference>
<dbReference type="STRING" id="112248.SAMN05444392_101152"/>
<dbReference type="NCBIfam" id="TIGR00121">
    <property type="entry name" value="birA_ligase"/>
    <property type="match status" value="1"/>
</dbReference>
<comment type="caution">
    <text evidence="3">Lacks conserved residue(s) required for the propagation of feature annotation.</text>
</comment>
<feature type="binding site" evidence="3">
    <location>
        <position position="189"/>
    </location>
    <ligand>
        <name>biotin</name>
        <dbReference type="ChEBI" id="CHEBI:57586"/>
    </ligand>
</feature>
<sequence>MSKHLRNQLLRLLLEQQSPYISGEEISKQLGCSRAAIWKHVQELRNQGYEIEARSRNGYRLISKPDRIAPEEINFYLQTEVLGKEIRYYPAITSTQESAHQWALAGAKEGSLVIADQQTTGRGRLGTSWVSPAGTGIWMSLILRPNALLKFASHFTLLAAVSVFEAIQSLSSYPIHIKWPNDLLINKKKVCGILTELKGEQDRVDYMVIGIGLNVKQNDQLPSHATSLEEAAGKQYIRAQVIAQILQRIELCYMEYVKEGFAPIRKRWEAGAQSFFGREVQAKTWNGVIKGIAEGLNDDGALIIRSEGEKRIIYSADIQMT</sequence>
<dbReference type="EMBL" id="FQVL01000001">
    <property type="protein sequence ID" value="SHE35967.1"/>
    <property type="molecule type" value="Genomic_DNA"/>
</dbReference>
<accession>A0A1M4SVC7</accession>
<dbReference type="EC" id="6.3.4.15" evidence="3"/>
<evidence type="ECO:0000256" key="3">
    <source>
        <dbReference type="HAMAP-Rule" id="MF_00978"/>
    </source>
</evidence>
<evidence type="ECO:0000256" key="2">
    <source>
        <dbReference type="ARBA" id="ARBA00023267"/>
    </source>
</evidence>
<dbReference type="Pfam" id="PF08279">
    <property type="entry name" value="HTH_11"/>
    <property type="match status" value="1"/>
</dbReference>